<evidence type="ECO:0000259" key="1">
    <source>
        <dbReference type="PROSITE" id="PS50943"/>
    </source>
</evidence>
<dbReference type="CDD" id="cd00093">
    <property type="entry name" value="HTH_XRE"/>
    <property type="match status" value="1"/>
</dbReference>
<evidence type="ECO:0000313" key="3">
    <source>
        <dbReference type="Proteomes" id="UP000584642"/>
    </source>
</evidence>
<dbReference type="Proteomes" id="UP000584642">
    <property type="component" value="Unassembled WGS sequence"/>
</dbReference>
<dbReference type="SMART" id="SM00530">
    <property type="entry name" value="HTH_XRE"/>
    <property type="match status" value="1"/>
</dbReference>
<sequence>MDRRDTVRLFRERLIQVIEESRLSQTAFAQAVGMDRSTLSQLLSAANDRLPRVESVVGIAAHCQTSVDWLLGLSQRRHLGADTMQEALQVERDAPSPVDDRLMRWHAEAAGYKIRHVPSTFPDLLKTEEVIRFQYAAFATRDPQRGIETAQARLAYLRRPETDMEACNALHVLEGFARAEGIWQGLDARLRRAQIEHLIALCEELYPTFRWFLYDGRRVFSAPVTIFGPLRAAVYMGQMYFVFTSTDNIRTLTRHFDDLIRAAVVQPTEVPAFLRDLLKDIR</sequence>
<keyword evidence="3" id="KW-1185">Reference proteome</keyword>
<dbReference type="RefSeq" id="WP_180279986.1">
    <property type="nucleotide sequence ID" value="NZ_JABFDB010000001.1"/>
</dbReference>
<reference evidence="2 3" key="1">
    <citation type="submission" date="2020-05" db="EMBL/GenBank/DDBJ databases">
        <title>Azospirillum oleiclasticum sp. nov, a nitrogen-fixing and heavy crude oil-emulsifying bacterium isolated from the crude oil of Yumen Oilfield.</title>
        <authorList>
            <person name="Wu D."/>
            <person name="Cai M."/>
            <person name="Zhang X."/>
        </authorList>
    </citation>
    <scope>NUCLEOTIDE SEQUENCE [LARGE SCALE GENOMIC DNA]</scope>
    <source>
        <strain evidence="2 3">ROY-1-1-2</strain>
    </source>
</reference>
<comment type="caution">
    <text evidence="2">The sequence shown here is derived from an EMBL/GenBank/DDBJ whole genome shotgun (WGS) entry which is preliminary data.</text>
</comment>
<dbReference type="Pfam" id="PF01381">
    <property type="entry name" value="HTH_3"/>
    <property type="match status" value="1"/>
</dbReference>
<dbReference type="SUPFAM" id="SSF47413">
    <property type="entry name" value="lambda repressor-like DNA-binding domains"/>
    <property type="match status" value="1"/>
</dbReference>
<feature type="domain" description="HTH cro/C1-type" evidence="1">
    <location>
        <begin position="14"/>
        <end position="70"/>
    </location>
</feature>
<proteinExistence type="predicted"/>
<gene>
    <name evidence="2" type="ORF">HND93_00750</name>
</gene>
<dbReference type="PROSITE" id="PS50943">
    <property type="entry name" value="HTH_CROC1"/>
    <property type="match status" value="1"/>
</dbReference>
<organism evidence="2 3">
    <name type="scientific">Azospirillum oleiclasticum</name>
    <dbReference type="NCBI Taxonomy" id="2735135"/>
    <lineage>
        <taxon>Bacteria</taxon>
        <taxon>Pseudomonadati</taxon>
        <taxon>Pseudomonadota</taxon>
        <taxon>Alphaproteobacteria</taxon>
        <taxon>Rhodospirillales</taxon>
        <taxon>Azospirillaceae</taxon>
        <taxon>Azospirillum</taxon>
    </lineage>
</organism>
<protein>
    <submittedName>
        <fullName evidence="2">Helix-turn-helix transcriptional regulator</fullName>
    </submittedName>
</protein>
<dbReference type="EMBL" id="JABFDB010000001">
    <property type="protein sequence ID" value="NYZ18223.1"/>
    <property type="molecule type" value="Genomic_DNA"/>
</dbReference>
<name>A0ABX2T1V2_9PROT</name>
<dbReference type="Gene3D" id="1.10.260.40">
    <property type="entry name" value="lambda repressor-like DNA-binding domains"/>
    <property type="match status" value="1"/>
</dbReference>
<evidence type="ECO:0000313" key="2">
    <source>
        <dbReference type="EMBL" id="NYZ18223.1"/>
    </source>
</evidence>
<accession>A0ABX2T1V2</accession>
<dbReference type="InterPro" id="IPR010982">
    <property type="entry name" value="Lambda_DNA-bd_dom_sf"/>
</dbReference>
<dbReference type="InterPro" id="IPR001387">
    <property type="entry name" value="Cro/C1-type_HTH"/>
</dbReference>